<dbReference type="AlphaFoldDB" id="A0A177EDH5"/>
<dbReference type="EMBL" id="LTDL01000040">
    <property type="protein sequence ID" value="OAG29440.1"/>
    <property type="molecule type" value="Genomic_DNA"/>
</dbReference>
<keyword evidence="2" id="KW-1185">Reference proteome</keyword>
<dbReference type="OrthoDB" id="2193967at2759"/>
<sequence length="99" mass="11727">MKKKENRTGEQRRIELLKNLPLDYAAFKDVLENNAVKNLEANLYGRSKDKEEKLIYKTLRSIGIRTKTTESLEKRVLVLKLKKHMRFVMFQIDASLFIQ</sequence>
<accession>A0A177EDH5</accession>
<protein>
    <submittedName>
        <fullName evidence="1">Uncharacterized protein</fullName>
    </submittedName>
</protein>
<gene>
    <name evidence="1" type="ORF">NEDG_00573</name>
</gene>
<evidence type="ECO:0000313" key="2">
    <source>
        <dbReference type="Proteomes" id="UP000185944"/>
    </source>
</evidence>
<organism evidence="1 2">
    <name type="scientific">Nematocida displodere</name>
    <dbReference type="NCBI Taxonomy" id="1805483"/>
    <lineage>
        <taxon>Eukaryota</taxon>
        <taxon>Fungi</taxon>
        <taxon>Fungi incertae sedis</taxon>
        <taxon>Microsporidia</taxon>
        <taxon>Nematocida</taxon>
    </lineage>
</organism>
<proteinExistence type="predicted"/>
<dbReference type="VEuPathDB" id="MicrosporidiaDB:NEDG_00573"/>
<dbReference type="Proteomes" id="UP000185944">
    <property type="component" value="Unassembled WGS sequence"/>
</dbReference>
<dbReference type="GeneID" id="93646923"/>
<comment type="caution">
    <text evidence="1">The sequence shown here is derived from an EMBL/GenBank/DDBJ whole genome shotgun (WGS) entry which is preliminary data.</text>
</comment>
<evidence type="ECO:0000313" key="1">
    <source>
        <dbReference type="EMBL" id="OAG29440.1"/>
    </source>
</evidence>
<reference evidence="1 2" key="1">
    <citation type="submission" date="2016-02" db="EMBL/GenBank/DDBJ databases">
        <title>Discovery of a natural microsporidian pathogen with a broad tissue tropism in Caenorhabditis elegans.</title>
        <authorList>
            <person name="Luallen R.J."/>
            <person name="Reinke A.W."/>
            <person name="Tong L."/>
            <person name="Botts M.R."/>
            <person name="Felix M.-A."/>
            <person name="Troemel E.R."/>
        </authorList>
    </citation>
    <scope>NUCLEOTIDE SEQUENCE [LARGE SCALE GENOMIC DNA]</scope>
    <source>
        <strain evidence="1 2">JUm2807</strain>
    </source>
</reference>
<dbReference type="RefSeq" id="XP_067544088.1">
    <property type="nucleotide sequence ID" value="XM_067687991.1"/>
</dbReference>
<name>A0A177EDH5_9MICR</name>